<protein>
    <submittedName>
        <fullName evidence="1">Uncharacterized protein</fullName>
    </submittedName>
</protein>
<proteinExistence type="predicted"/>
<dbReference type="AlphaFoldDB" id="A0A9X0QHK5"/>
<name>A0A9X0QHK5_9BACT</name>
<organism evidence="1 2">
    <name type="scientific">Tunturiibacter gelidiferens</name>
    <dbReference type="NCBI Taxonomy" id="3069689"/>
    <lineage>
        <taxon>Bacteria</taxon>
        <taxon>Pseudomonadati</taxon>
        <taxon>Acidobacteriota</taxon>
        <taxon>Terriglobia</taxon>
        <taxon>Terriglobales</taxon>
        <taxon>Acidobacteriaceae</taxon>
        <taxon>Tunturiibacter</taxon>
    </lineage>
</organism>
<keyword evidence="2" id="KW-1185">Reference proteome</keyword>
<dbReference type="Proteomes" id="UP000535182">
    <property type="component" value="Unassembled WGS sequence"/>
</dbReference>
<reference evidence="1 2" key="1">
    <citation type="submission" date="2020-08" db="EMBL/GenBank/DDBJ databases">
        <title>Genomic Encyclopedia of Type Strains, Phase IV (KMG-V): Genome sequencing to study the core and pangenomes of soil and plant-associated prokaryotes.</title>
        <authorList>
            <person name="Whitman W."/>
        </authorList>
    </citation>
    <scope>NUCLEOTIDE SEQUENCE [LARGE SCALE GENOMIC DNA]</scope>
    <source>
        <strain evidence="1 2">X5P2</strain>
    </source>
</reference>
<sequence>MTQTWVDAFTRIATESGLDAVDLRFRAQEPLIGIEGSLIFARTAGNGAAFERTLMLLPDSLFP</sequence>
<gene>
    <name evidence="1" type="ORF">HDF14_003978</name>
</gene>
<evidence type="ECO:0000313" key="1">
    <source>
        <dbReference type="EMBL" id="MBB5330343.1"/>
    </source>
</evidence>
<comment type="caution">
    <text evidence="1">The sequence shown here is derived from an EMBL/GenBank/DDBJ whole genome shotgun (WGS) entry which is preliminary data.</text>
</comment>
<accession>A0A9X0QHK5</accession>
<dbReference type="EMBL" id="JACHEB010000010">
    <property type="protein sequence ID" value="MBB5330343.1"/>
    <property type="molecule type" value="Genomic_DNA"/>
</dbReference>
<evidence type="ECO:0000313" key="2">
    <source>
        <dbReference type="Proteomes" id="UP000535182"/>
    </source>
</evidence>